<dbReference type="PANTHER" id="PTHR42942">
    <property type="entry name" value="6-O-METHYLGUANINE DNA METHYLTRANSFERASE"/>
    <property type="match status" value="1"/>
</dbReference>
<feature type="compositionally biased region" description="Low complexity" evidence="2">
    <location>
        <begin position="106"/>
        <end position="117"/>
    </location>
</feature>
<reference evidence="4" key="1">
    <citation type="journal article" date="2020" name="mSystems">
        <title>Genome- and Community-Level Interaction Insights into Carbon Utilization and Element Cycling Functions of Hydrothermarchaeota in Hydrothermal Sediment.</title>
        <authorList>
            <person name="Zhou Z."/>
            <person name="Liu Y."/>
            <person name="Xu W."/>
            <person name="Pan J."/>
            <person name="Luo Z.H."/>
            <person name="Li M."/>
        </authorList>
    </citation>
    <scope>NUCLEOTIDE SEQUENCE [LARGE SCALE GENOMIC DNA]</scope>
    <source>
        <strain evidence="4">SpSt-381</strain>
    </source>
</reference>
<dbReference type="Gene3D" id="1.10.10.10">
    <property type="entry name" value="Winged helix-like DNA-binding domain superfamily/Winged helix DNA-binding domain"/>
    <property type="match status" value="1"/>
</dbReference>
<dbReference type="PANTHER" id="PTHR42942:SF1">
    <property type="entry name" value="ALKYLTRANSFERASE-LIKE PROTEIN 1"/>
    <property type="match status" value="1"/>
</dbReference>
<evidence type="ECO:0000256" key="2">
    <source>
        <dbReference type="SAM" id="MobiDB-lite"/>
    </source>
</evidence>
<name>A0A832MK84_UNCEI</name>
<dbReference type="AlphaFoldDB" id="A0A832MK84"/>
<accession>A0A832MK84</accession>
<dbReference type="InterPro" id="IPR036217">
    <property type="entry name" value="MethylDNA_cys_MeTrfase_DNAb"/>
</dbReference>
<dbReference type="InterPro" id="IPR014048">
    <property type="entry name" value="MethylDNA_cys_MeTrfase_DNA-bd"/>
</dbReference>
<gene>
    <name evidence="4" type="ORF">ENR23_01840</name>
</gene>
<dbReference type="InterPro" id="IPR052520">
    <property type="entry name" value="ATL_DNA_repair"/>
</dbReference>
<feature type="region of interest" description="Disordered" evidence="2">
    <location>
        <begin position="92"/>
        <end position="117"/>
    </location>
</feature>
<keyword evidence="1" id="KW-0227">DNA damage</keyword>
<comment type="caution">
    <text evidence="4">The sequence shown here is derived from an EMBL/GenBank/DDBJ whole genome shotgun (WGS) entry which is preliminary data.</text>
</comment>
<keyword evidence="4" id="KW-0489">Methyltransferase</keyword>
<sequence>MLAVVRRIPRGRVATYGEVAALAGVPHGSRLAGCALHALPAGTPVPWHRVVGAGGRLSLARLSPEGAVTQRLRLAREGVRFDARGRVDLARHGGGAARATRRRGRLAAAARRAPGTR</sequence>
<keyword evidence="4" id="KW-0808">Transferase</keyword>
<feature type="domain" description="Methylated-DNA-[protein]-cysteine S-methyltransferase DNA binding" evidence="3">
    <location>
        <begin position="2"/>
        <end position="79"/>
    </location>
</feature>
<dbReference type="CDD" id="cd06445">
    <property type="entry name" value="ATase"/>
    <property type="match status" value="1"/>
</dbReference>
<dbReference type="Pfam" id="PF01035">
    <property type="entry name" value="DNA_binding_1"/>
    <property type="match status" value="1"/>
</dbReference>
<evidence type="ECO:0000313" key="4">
    <source>
        <dbReference type="EMBL" id="HGZ42165.1"/>
    </source>
</evidence>
<dbReference type="GO" id="GO:0006281">
    <property type="term" value="P:DNA repair"/>
    <property type="evidence" value="ECO:0007669"/>
    <property type="project" value="InterPro"/>
</dbReference>
<evidence type="ECO:0000259" key="3">
    <source>
        <dbReference type="Pfam" id="PF01035"/>
    </source>
</evidence>
<dbReference type="SUPFAM" id="SSF46767">
    <property type="entry name" value="Methylated DNA-protein cysteine methyltransferase, C-terminal domain"/>
    <property type="match status" value="1"/>
</dbReference>
<organism evidence="4">
    <name type="scientific">Eiseniibacteriota bacterium</name>
    <dbReference type="NCBI Taxonomy" id="2212470"/>
    <lineage>
        <taxon>Bacteria</taxon>
        <taxon>Candidatus Eiseniibacteriota</taxon>
    </lineage>
</organism>
<evidence type="ECO:0000256" key="1">
    <source>
        <dbReference type="ARBA" id="ARBA00022763"/>
    </source>
</evidence>
<protein>
    <submittedName>
        <fullName evidence="4">Methyltransferase</fullName>
    </submittedName>
</protein>
<proteinExistence type="predicted"/>
<dbReference type="InterPro" id="IPR036388">
    <property type="entry name" value="WH-like_DNA-bd_sf"/>
</dbReference>
<dbReference type="GO" id="GO:0032259">
    <property type="term" value="P:methylation"/>
    <property type="evidence" value="ECO:0007669"/>
    <property type="project" value="UniProtKB-KW"/>
</dbReference>
<dbReference type="GO" id="GO:0008168">
    <property type="term" value="F:methyltransferase activity"/>
    <property type="evidence" value="ECO:0007669"/>
    <property type="project" value="UniProtKB-KW"/>
</dbReference>
<dbReference type="EMBL" id="DSQF01000003">
    <property type="protein sequence ID" value="HGZ42165.1"/>
    <property type="molecule type" value="Genomic_DNA"/>
</dbReference>